<comment type="caution">
    <text evidence="1">The sequence shown here is derived from an EMBL/GenBank/DDBJ whole genome shotgun (WGS) entry which is preliminary data.</text>
</comment>
<dbReference type="Proteomes" id="UP001150266">
    <property type="component" value="Unassembled WGS sequence"/>
</dbReference>
<reference evidence="1" key="1">
    <citation type="submission" date="2022-08" db="EMBL/GenBank/DDBJ databases">
        <title>A Global Phylogenomic Analysis of the Shiitake Genus Lentinula.</title>
        <authorList>
            <consortium name="DOE Joint Genome Institute"/>
            <person name="Sierra-Patev S."/>
            <person name="Min B."/>
            <person name="Naranjo-Ortiz M."/>
            <person name="Looney B."/>
            <person name="Konkel Z."/>
            <person name="Slot J.C."/>
            <person name="Sakamoto Y."/>
            <person name="Steenwyk J.L."/>
            <person name="Rokas A."/>
            <person name="Carro J."/>
            <person name="Camarero S."/>
            <person name="Ferreira P."/>
            <person name="Molpeceres G."/>
            <person name="Ruiz-Duenas F.J."/>
            <person name="Serrano A."/>
            <person name="Henrissat B."/>
            <person name="Drula E."/>
            <person name="Hughes K.W."/>
            <person name="Mata J.L."/>
            <person name="Ishikawa N.K."/>
            <person name="Vargas-Isla R."/>
            <person name="Ushijima S."/>
            <person name="Smith C.A."/>
            <person name="Ahrendt S."/>
            <person name="Andreopoulos W."/>
            <person name="He G."/>
            <person name="Labutti K."/>
            <person name="Lipzen A."/>
            <person name="Ng V."/>
            <person name="Riley R."/>
            <person name="Sandor L."/>
            <person name="Barry K."/>
            <person name="Martinez A.T."/>
            <person name="Xiao Y."/>
            <person name="Gibbons J.G."/>
            <person name="Terashima K."/>
            <person name="Grigoriev I.V."/>
            <person name="Hibbett D.S."/>
        </authorList>
    </citation>
    <scope>NUCLEOTIDE SEQUENCE</scope>
    <source>
        <strain evidence="1">JLM2183</strain>
    </source>
</reference>
<sequence>MAILPQELVDYTLDFLHTSVPSLSSSSLVSRSWLPATRYHLFRIPVLYQVSFERGPKNNINSFIELLKSPLCTFRHTIQGCVLNIEFKEQLRKCVDTLATHTTITGPLLITQSCGTSCRHDLGIPQKFPLMRSFVFSYRSDEWMSDFRHLVISLAHIENLAVFTNIGVGVRWPLPDSSTLSSVLPFTPSSVLPNLRTLRLRMFNPSEFLQWMLNLGGYTPHIETLDIVICHDYRTGWGLIDSLKPFLVANRYSLKHLSLGMEYGYNIHHNSHGQFPQRLHIGSLPNLRSLSLQTHDVVALCKTTTSFLRKHPFTLEVLTLNIAPFIFLDESYDEAHFRSTIRETLDPEIFARKVIRFDLNIMCLIFPCEDDLDKAETLSRDLLPGWEGLGKLTVKVVQGRKSQVDSLERINGTIWGTRIVPFKELRRVGTL</sequence>
<gene>
    <name evidence="1" type="ORF">J3R30DRAFT_3540151</name>
</gene>
<evidence type="ECO:0000313" key="2">
    <source>
        <dbReference type="Proteomes" id="UP001150266"/>
    </source>
</evidence>
<name>A0A9W8ZZM1_9AGAR</name>
<proteinExistence type="predicted"/>
<evidence type="ECO:0008006" key="3">
    <source>
        <dbReference type="Google" id="ProtNLM"/>
    </source>
</evidence>
<keyword evidence="2" id="KW-1185">Reference proteome</keyword>
<dbReference type="OrthoDB" id="2977329at2759"/>
<evidence type="ECO:0000313" key="1">
    <source>
        <dbReference type="EMBL" id="KAJ4470250.1"/>
    </source>
</evidence>
<dbReference type="SUPFAM" id="SSF52047">
    <property type="entry name" value="RNI-like"/>
    <property type="match status" value="1"/>
</dbReference>
<accession>A0A9W8ZZM1</accession>
<dbReference type="EMBL" id="JAOTPV010000027">
    <property type="protein sequence ID" value="KAJ4470250.1"/>
    <property type="molecule type" value="Genomic_DNA"/>
</dbReference>
<protein>
    <recommendedName>
        <fullName evidence="3">F-box domain-containing protein</fullName>
    </recommendedName>
</protein>
<organism evidence="1 2">
    <name type="scientific">Lentinula aciculospora</name>
    <dbReference type="NCBI Taxonomy" id="153920"/>
    <lineage>
        <taxon>Eukaryota</taxon>
        <taxon>Fungi</taxon>
        <taxon>Dikarya</taxon>
        <taxon>Basidiomycota</taxon>
        <taxon>Agaricomycotina</taxon>
        <taxon>Agaricomycetes</taxon>
        <taxon>Agaricomycetidae</taxon>
        <taxon>Agaricales</taxon>
        <taxon>Marasmiineae</taxon>
        <taxon>Omphalotaceae</taxon>
        <taxon>Lentinula</taxon>
    </lineage>
</organism>
<dbReference type="AlphaFoldDB" id="A0A9W8ZZM1"/>